<reference evidence="2" key="1">
    <citation type="submission" date="2023-07" db="EMBL/GenBank/DDBJ databases">
        <title>draft genome sequence of fig (Ficus carica).</title>
        <authorList>
            <person name="Takahashi T."/>
            <person name="Nishimura K."/>
        </authorList>
    </citation>
    <scope>NUCLEOTIDE SEQUENCE</scope>
</reference>
<protein>
    <submittedName>
        <fullName evidence="2">Uncharacterized protein</fullName>
    </submittedName>
</protein>
<sequence length="244" mass="27472">MKAKFLFPVYTIGPSIPYFQLDQTSSASHNNNLPDYFKWLDSQPKESVLYVSFGSFLSVSSAQLDEIVAGLKNSGTRYLWVARGDTSKIVQEYGNWGDFGIVVPWCDQLRVLCHASVGGFWTHCGWNSTLEAVFGGVPILTFPIIWDQVSNSKLIVEDWKIGYKVKKGIGVDNLVTRDETAELVKRFMDPKNKEGKLMRERVKELQEVCHETIVKGGSSDTNLYAFIRDISQGHDKFFGQGSLN</sequence>
<name>A0AA88EII6_FICCA</name>
<accession>A0AA88EII6</accession>
<keyword evidence="3" id="KW-1185">Reference proteome</keyword>
<keyword evidence="1" id="KW-0808">Transferase</keyword>
<dbReference type="FunFam" id="3.40.50.2000:FF:000138">
    <property type="entry name" value="Glycosyltransferase"/>
    <property type="match status" value="1"/>
</dbReference>
<organism evidence="2 3">
    <name type="scientific">Ficus carica</name>
    <name type="common">Common fig</name>
    <dbReference type="NCBI Taxonomy" id="3494"/>
    <lineage>
        <taxon>Eukaryota</taxon>
        <taxon>Viridiplantae</taxon>
        <taxon>Streptophyta</taxon>
        <taxon>Embryophyta</taxon>
        <taxon>Tracheophyta</taxon>
        <taxon>Spermatophyta</taxon>
        <taxon>Magnoliopsida</taxon>
        <taxon>eudicotyledons</taxon>
        <taxon>Gunneridae</taxon>
        <taxon>Pentapetalae</taxon>
        <taxon>rosids</taxon>
        <taxon>fabids</taxon>
        <taxon>Rosales</taxon>
        <taxon>Moraceae</taxon>
        <taxon>Ficeae</taxon>
        <taxon>Ficus</taxon>
    </lineage>
</organism>
<evidence type="ECO:0000313" key="3">
    <source>
        <dbReference type="Proteomes" id="UP001187192"/>
    </source>
</evidence>
<dbReference type="Gene3D" id="3.40.50.2000">
    <property type="entry name" value="Glycogen Phosphorylase B"/>
    <property type="match status" value="2"/>
</dbReference>
<dbReference type="Proteomes" id="UP001187192">
    <property type="component" value="Unassembled WGS sequence"/>
</dbReference>
<gene>
    <name evidence="2" type="ORF">TIFTF001_052445</name>
</gene>
<dbReference type="PANTHER" id="PTHR48045">
    <property type="entry name" value="UDP-GLYCOSYLTRANSFERASE 72B1"/>
    <property type="match status" value="1"/>
</dbReference>
<evidence type="ECO:0000256" key="1">
    <source>
        <dbReference type="ARBA" id="ARBA00022679"/>
    </source>
</evidence>
<dbReference type="CDD" id="cd03784">
    <property type="entry name" value="GT1_Gtf-like"/>
    <property type="match status" value="1"/>
</dbReference>
<evidence type="ECO:0000313" key="2">
    <source>
        <dbReference type="EMBL" id="GMN74758.1"/>
    </source>
</evidence>
<dbReference type="SUPFAM" id="SSF53756">
    <property type="entry name" value="UDP-Glycosyltransferase/glycogen phosphorylase"/>
    <property type="match status" value="1"/>
</dbReference>
<dbReference type="InterPro" id="IPR002213">
    <property type="entry name" value="UDP_glucos_trans"/>
</dbReference>
<dbReference type="PANTHER" id="PTHR48045:SF22">
    <property type="entry name" value="UDP-GLUCURONOSYL_UDP-GLUCOSYLTRANSFERASE"/>
    <property type="match status" value="1"/>
</dbReference>
<comment type="caution">
    <text evidence="2">The sequence shown here is derived from an EMBL/GenBank/DDBJ whole genome shotgun (WGS) entry which is preliminary data.</text>
</comment>
<dbReference type="AlphaFoldDB" id="A0AA88EII6"/>
<proteinExistence type="predicted"/>
<dbReference type="GO" id="GO:0008194">
    <property type="term" value="F:UDP-glycosyltransferase activity"/>
    <property type="evidence" value="ECO:0007669"/>
    <property type="project" value="InterPro"/>
</dbReference>
<dbReference type="Pfam" id="PF00201">
    <property type="entry name" value="UDPGT"/>
    <property type="match status" value="1"/>
</dbReference>
<dbReference type="EMBL" id="BTGU01010976">
    <property type="protein sequence ID" value="GMN74758.1"/>
    <property type="molecule type" value="Genomic_DNA"/>
</dbReference>